<evidence type="ECO:0000313" key="2">
    <source>
        <dbReference type="Ensembl" id="ENSSLUP00000029231.1"/>
    </source>
</evidence>
<dbReference type="Ensembl" id="ENSSLUT00000030165.1">
    <property type="protein sequence ID" value="ENSSLUP00000029231.1"/>
    <property type="gene ID" value="ENSSLUG00000013177.1"/>
</dbReference>
<reference evidence="2" key="1">
    <citation type="submission" date="2025-08" db="UniProtKB">
        <authorList>
            <consortium name="Ensembl"/>
        </authorList>
    </citation>
    <scope>IDENTIFICATION</scope>
</reference>
<evidence type="ECO:0000313" key="3">
    <source>
        <dbReference type="Proteomes" id="UP000694568"/>
    </source>
</evidence>
<accession>A0A8C9YT64</accession>
<dbReference type="Proteomes" id="UP000694568">
    <property type="component" value="Unplaced"/>
</dbReference>
<organism evidence="2 3">
    <name type="scientific">Sander lucioperca</name>
    <name type="common">Pike-perch</name>
    <name type="synonym">Perca lucioperca</name>
    <dbReference type="NCBI Taxonomy" id="283035"/>
    <lineage>
        <taxon>Eukaryota</taxon>
        <taxon>Metazoa</taxon>
        <taxon>Chordata</taxon>
        <taxon>Craniata</taxon>
        <taxon>Vertebrata</taxon>
        <taxon>Euteleostomi</taxon>
        <taxon>Actinopterygii</taxon>
        <taxon>Neopterygii</taxon>
        <taxon>Teleostei</taxon>
        <taxon>Neoteleostei</taxon>
        <taxon>Acanthomorphata</taxon>
        <taxon>Eupercaria</taxon>
        <taxon>Perciformes</taxon>
        <taxon>Percoidei</taxon>
        <taxon>Percidae</taxon>
        <taxon>Luciopercinae</taxon>
        <taxon>Sander</taxon>
    </lineage>
</organism>
<feature type="region of interest" description="Disordered" evidence="1">
    <location>
        <begin position="22"/>
        <end position="51"/>
    </location>
</feature>
<evidence type="ECO:0000256" key="1">
    <source>
        <dbReference type="SAM" id="MobiDB-lite"/>
    </source>
</evidence>
<reference evidence="2" key="2">
    <citation type="submission" date="2025-09" db="UniProtKB">
        <authorList>
            <consortium name="Ensembl"/>
        </authorList>
    </citation>
    <scope>IDENTIFICATION</scope>
</reference>
<dbReference type="GeneTree" id="ENSGT01010000228633"/>
<sequence>CRHPQLEHSPWDAVVRRSGGLHCLDRPNDNVPQKQSPQLNGKQSSSSFPRPSVNRHCFVPVSGHPHPPTPRPLFPLTTVIIGDSVTRGLRFHNAVTHCFPGAKVADILAKVVDLIPSFSTSIKRIVVHCGHNDMSTRIQECERTRRDFTTLIEALKSTGKLVFISGPLPSLGRGVLVGPLPPTRKEHDRWFSTAFRQDKSGVKLFTSNLFYFLCHPSVPSAKDKREQNNDKTMLKLVFKTKPDVLV</sequence>
<name>A0A8C9YT64_SANLU</name>
<dbReference type="SUPFAM" id="SSF52266">
    <property type="entry name" value="SGNH hydrolase"/>
    <property type="match status" value="1"/>
</dbReference>
<feature type="compositionally biased region" description="Polar residues" evidence="1">
    <location>
        <begin position="30"/>
        <end position="49"/>
    </location>
</feature>
<proteinExistence type="predicted"/>
<protein>
    <recommendedName>
        <fullName evidence="4">SGNH hydrolase-type esterase domain-containing protein</fullName>
    </recommendedName>
</protein>
<dbReference type="Gene3D" id="3.40.50.12690">
    <property type="match status" value="1"/>
</dbReference>
<keyword evidence="3" id="KW-1185">Reference proteome</keyword>
<dbReference type="AlphaFoldDB" id="A0A8C9YT64"/>
<evidence type="ECO:0008006" key="4">
    <source>
        <dbReference type="Google" id="ProtNLM"/>
    </source>
</evidence>